<feature type="domain" description="Histidine kinase" evidence="5">
    <location>
        <begin position="55"/>
        <end position="99"/>
    </location>
</feature>
<dbReference type="PROSITE" id="PS50109">
    <property type="entry name" value="HIS_KIN"/>
    <property type="match status" value="1"/>
</dbReference>
<dbReference type="GO" id="GO:0005886">
    <property type="term" value="C:plasma membrane"/>
    <property type="evidence" value="ECO:0007669"/>
    <property type="project" value="TreeGrafter"/>
</dbReference>
<evidence type="ECO:0000313" key="6">
    <source>
        <dbReference type="EMBL" id="KAA1053011.1"/>
    </source>
</evidence>
<evidence type="ECO:0000313" key="7">
    <source>
        <dbReference type="Proteomes" id="UP000325333"/>
    </source>
</evidence>
<proteinExistence type="predicted"/>
<accession>A0A5B0KM94</accession>
<comment type="caution">
    <text evidence="6">The sequence shown here is derived from an EMBL/GenBank/DDBJ whole genome shotgun (WGS) entry which is preliminary data.</text>
</comment>
<dbReference type="GO" id="GO:0009927">
    <property type="term" value="F:histidine phosphotransfer kinase activity"/>
    <property type="evidence" value="ECO:0007669"/>
    <property type="project" value="TreeGrafter"/>
</dbReference>
<name>A0A5B0KM94_9PROT</name>
<dbReference type="RefSeq" id="WP_149651427.1">
    <property type="nucleotide sequence ID" value="NZ_VEWN01000018.1"/>
</dbReference>
<dbReference type="PRINTS" id="PR00344">
    <property type="entry name" value="BCTRLSENSOR"/>
</dbReference>
<keyword evidence="3" id="KW-0808">Transferase</keyword>
<gene>
    <name evidence="6" type="ORF">FH063_003207</name>
</gene>
<evidence type="ECO:0000256" key="1">
    <source>
        <dbReference type="ARBA" id="ARBA00000085"/>
    </source>
</evidence>
<dbReference type="InterPro" id="IPR003594">
    <property type="entry name" value="HATPase_dom"/>
</dbReference>
<dbReference type="Gene3D" id="3.30.565.10">
    <property type="entry name" value="Histidine kinase-like ATPase, C-terminal domain"/>
    <property type="match status" value="1"/>
</dbReference>
<protein>
    <recommendedName>
        <fullName evidence="2">histidine kinase</fullName>
        <ecNumber evidence="2">2.7.13.3</ecNumber>
    </recommendedName>
</protein>
<dbReference type="Pfam" id="PF02518">
    <property type="entry name" value="HATPase_c"/>
    <property type="match status" value="1"/>
</dbReference>
<keyword evidence="4" id="KW-0418">Kinase</keyword>
<dbReference type="Proteomes" id="UP000325333">
    <property type="component" value="Unassembled WGS sequence"/>
</dbReference>
<sequence>MLQGPATAFQQGYGFPLELVREEAPFRRHVHLSAPRGSLTKVSTDSEEAHNDAHSRRYAGTGLGLHIAKSLAEQHGGSLDVDSQPDVGTTVTIRLPRTRLTTIRELLAG</sequence>
<evidence type="ECO:0000256" key="4">
    <source>
        <dbReference type="ARBA" id="ARBA00022777"/>
    </source>
</evidence>
<dbReference type="InterPro" id="IPR005467">
    <property type="entry name" value="His_kinase_dom"/>
</dbReference>
<evidence type="ECO:0000256" key="2">
    <source>
        <dbReference type="ARBA" id="ARBA00012438"/>
    </source>
</evidence>
<dbReference type="SUPFAM" id="SSF55874">
    <property type="entry name" value="ATPase domain of HSP90 chaperone/DNA topoisomerase II/histidine kinase"/>
    <property type="match status" value="1"/>
</dbReference>
<dbReference type="PANTHER" id="PTHR43047">
    <property type="entry name" value="TWO-COMPONENT HISTIDINE PROTEIN KINASE"/>
    <property type="match status" value="1"/>
</dbReference>
<evidence type="ECO:0000256" key="3">
    <source>
        <dbReference type="ARBA" id="ARBA00022679"/>
    </source>
</evidence>
<organism evidence="6 7">
    <name type="scientific">Azospirillum argentinense</name>
    <dbReference type="NCBI Taxonomy" id="2970906"/>
    <lineage>
        <taxon>Bacteria</taxon>
        <taxon>Pseudomonadati</taxon>
        <taxon>Pseudomonadota</taxon>
        <taxon>Alphaproteobacteria</taxon>
        <taxon>Rhodospirillales</taxon>
        <taxon>Azospirillaceae</taxon>
        <taxon>Azospirillum</taxon>
    </lineage>
</organism>
<comment type="catalytic activity">
    <reaction evidence="1">
        <text>ATP + protein L-histidine = ADP + protein N-phospho-L-histidine.</text>
        <dbReference type="EC" id="2.7.13.3"/>
    </reaction>
</comment>
<reference evidence="6 7" key="1">
    <citation type="submission" date="2019-07" db="EMBL/GenBank/DDBJ databases">
        <title>Genome sequencing of the stress-tolerant strain Azospirillum brasilense Az19.</title>
        <authorList>
            <person name="Maroniche G.A."/>
            <person name="Garcia J.E."/>
            <person name="Pagnussat L."/>
            <person name="Amenta M."/>
            <person name="Creus C.M."/>
        </authorList>
    </citation>
    <scope>NUCLEOTIDE SEQUENCE [LARGE SCALE GENOMIC DNA]</scope>
    <source>
        <strain evidence="6 7">Az19</strain>
    </source>
</reference>
<dbReference type="AlphaFoldDB" id="A0A5B0KM94"/>
<dbReference type="InterPro" id="IPR004358">
    <property type="entry name" value="Sig_transdc_His_kin-like_C"/>
</dbReference>
<dbReference type="InterPro" id="IPR036890">
    <property type="entry name" value="HATPase_C_sf"/>
</dbReference>
<dbReference type="EMBL" id="VEWN01000018">
    <property type="protein sequence ID" value="KAA1053011.1"/>
    <property type="molecule type" value="Genomic_DNA"/>
</dbReference>
<evidence type="ECO:0000259" key="5">
    <source>
        <dbReference type="PROSITE" id="PS50109"/>
    </source>
</evidence>
<dbReference type="EC" id="2.7.13.3" evidence="2"/>
<dbReference type="PANTHER" id="PTHR43047:SF72">
    <property type="entry name" value="OSMOSENSING HISTIDINE PROTEIN KINASE SLN1"/>
    <property type="match status" value="1"/>
</dbReference>
<dbReference type="GO" id="GO:0000155">
    <property type="term" value="F:phosphorelay sensor kinase activity"/>
    <property type="evidence" value="ECO:0007669"/>
    <property type="project" value="TreeGrafter"/>
</dbReference>